<evidence type="ECO:0000259" key="4">
    <source>
        <dbReference type="PROSITE" id="PS51186"/>
    </source>
</evidence>
<name>A0A1E7F585_9STRA</name>
<evidence type="ECO:0000313" key="5">
    <source>
        <dbReference type="EMBL" id="OEU13307.1"/>
    </source>
</evidence>
<gene>
    <name evidence="5" type="ORF">FRACYDRAFT_241645</name>
</gene>
<proteinExistence type="inferred from homology"/>
<dbReference type="InterPro" id="IPR000182">
    <property type="entry name" value="GNAT_dom"/>
</dbReference>
<dbReference type="InterPro" id="IPR051531">
    <property type="entry name" value="N-acetyltransferase"/>
</dbReference>
<accession>A0A1E7F585</accession>
<dbReference type="SUPFAM" id="SSF55729">
    <property type="entry name" value="Acyl-CoA N-acyltransferases (Nat)"/>
    <property type="match status" value="1"/>
</dbReference>
<keyword evidence="6" id="KW-1185">Reference proteome</keyword>
<dbReference type="PANTHER" id="PTHR43792">
    <property type="entry name" value="GNAT FAMILY, PUTATIVE (AFU_ORTHOLOGUE AFUA_3G00765)-RELATED-RELATED"/>
    <property type="match status" value="1"/>
</dbReference>
<dbReference type="Gene3D" id="3.40.630.30">
    <property type="match status" value="1"/>
</dbReference>
<evidence type="ECO:0000256" key="2">
    <source>
        <dbReference type="ARBA" id="ARBA00023315"/>
    </source>
</evidence>
<evidence type="ECO:0000313" key="6">
    <source>
        <dbReference type="Proteomes" id="UP000095751"/>
    </source>
</evidence>
<feature type="domain" description="N-acetyltransferase" evidence="4">
    <location>
        <begin position="16"/>
        <end position="158"/>
    </location>
</feature>
<dbReference type="PANTHER" id="PTHR43792:SF8">
    <property type="entry name" value="[RIBOSOMAL PROTEIN US5]-ALANINE N-ACETYLTRANSFERASE"/>
    <property type="match status" value="1"/>
</dbReference>
<dbReference type="OrthoDB" id="630895at2759"/>
<protein>
    <recommendedName>
        <fullName evidence="4">N-acetyltransferase domain-containing protein</fullName>
    </recommendedName>
</protein>
<dbReference type="Proteomes" id="UP000095751">
    <property type="component" value="Unassembled WGS sequence"/>
</dbReference>
<dbReference type="PROSITE" id="PS51186">
    <property type="entry name" value="GNAT"/>
    <property type="match status" value="1"/>
</dbReference>
<reference evidence="5 6" key="1">
    <citation type="submission" date="2016-09" db="EMBL/GenBank/DDBJ databases">
        <title>Extensive genetic diversity and differential bi-allelic expression allows diatom success in the polar Southern Ocean.</title>
        <authorList>
            <consortium name="DOE Joint Genome Institute"/>
            <person name="Mock T."/>
            <person name="Otillar R.P."/>
            <person name="Strauss J."/>
            <person name="Dupont C."/>
            <person name="Frickenhaus S."/>
            <person name="Maumus F."/>
            <person name="Mcmullan M."/>
            <person name="Sanges R."/>
            <person name="Schmutz J."/>
            <person name="Toseland A."/>
            <person name="Valas R."/>
            <person name="Veluchamy A."/>
            <person name="Ward B.J."/>
            <person name="Allen A."/>
            <person name="Barry K."/>
            <person name="Falciatore A."/>
            <person name="Ferrante M."/>
            <person name="Fortunato A.E."/>
            <person name="Gloeckner G."/>
            <person name="Gruber A."/>
            <person name="Hipkin R."/>
            <person name="Janech M."/>
            <person name="Kroth P."/>
            <person name="Leese F."/>
            <person name="Lindquist E."/>
            <person name="Lyon B.R."/>
            <person name="Martin J."/>
            <person name="Mayer C."/>
            <person name="Parker M."/>
            <person name="Quesneville H."/>
            <person name="Raymond J."/>
            <person name="Uhlig C."/>
            <person name="Valentin K.U."/>
            <person name="Worden A.Z."/>
            <person name="Armbrust E.V."/>
            <person name="Bowler C."/>
            <person name="Green B."/>
            <person name="Moulton V."/>
            <person name="Van Oosterhout C."/>
            <person name="Grigoriev I."/>
        </authorList>
    </citation>
    <scope>NUCLEOTIDE SEQUENCE [LARGE SCALE GENOMIC DNA]</scope>
    <source>
        <strain evidence="5 6">CCMP1102</strain>
    </source>
</reference>
<sequence>MNKTVDDQRNFCKFVATENTKSPDDRSSFSCVLITTTEEKEGEDVDVDDDDDNSRHEESKKNFIIIGEVSFEKINQTIKTGIIGYWLATKYQGKGIASAAADSIIKYGFDIFKFDYIALQVEVENYASQAIPNRLGFERLSLESTGRITENLYGKEIVLSTYVKSSPYIEIVEEEEKEGKTPILSIKEVDWRSAGKKE</sequence>
<dbReference type="KEGG" id="fcy:FRACYDRAFT_241645"/>
<dbReference type="Pfam" id="PF13302">
    <property type="entry name" value="Acetyltransf_3"/>
    <property type="match status" value="1"/>
</dbReference>
<organism evidence="5 6">
    <name type="scientific">Fragilariopsis cylindrus CCMP1102</name>
    <dbReference type="NCBI Taxonomy" id="635003"/>
    <lineage>
        <taxon>Eukaryota</taxon>
        <taxon>Sar</taxon>
        <taxon>Stramenopiles</taxon>
        <taxon>Ochrophyta</taxon>
        <taxon>Bacillariophyta</taxon>
        <taxon>Bacillariophyceae</taxon>
        <taxon>Bacillariophycidae</taxon>
        <taxon>Bacillariales</taxon>
        <taxon>Bacillariaceae</taxon>
        <taxon>Fragilariopsis</taxon>
    </lineage>
</organism>
<comment type="similarity">
    <text evidence="3">Belongs to the acetyltransferase family. RimJ subfamily.</text>
</comment>
<dbReference type="EMBL" id="KV784361">
    <property type="protein sequence ID" value="OEU13307.1"/>
    <property type="molecule type" value="Genomic_DNA"/>
</dbReference>
<keyword evidence="2" id="KW-0012">Acyltransferase</keyword>
<keyword evidence="1" id="KW-0808">Transferase</keyword>
<evidence type="ECO:0000256" key="1">
    <source>
        <dbReference type="ARBA" id="ARBA00022679"/>
    </source>
</evidence>
<evidence type="ECO:0000256" key="3">
    <source>
        <dbReference type="ARBA" id="ARBA00038502"/>
    </source>
</evidence>
<dbReference type="AlphaFoldDB" id="A0A1E7F585"/>
<dbReference type="GO" id="GO:0016747">
    <property type="term" value="F:acyltransferase activity, transferring groups other than amino-acyl groups"/>
    <property type="evidence" value="ECO:0007669"/>
    <property type="project" value="InterPro"/>
</dbReference>
<dbReference type="InParanoid" id="A0A1E7F585"/>
<dbReference type="InterPro" id="IPR016181">
    <property type="entry name" value="Acyl_CoA_acyltransferase"/>
</dbReference>